<dbReference type="InterPro" id="IPR009057">
    <property type="entry name" value="Homeodomain-like_sf"/>
</dbReference>
<feature type="domain" description="HTH araC/xylS-type" evidence="5">
    <location>
        <begin position="209"/>
        <end position="312"/>
    </location>
</feature>
<evidence type="ECO:0000259" key="5">
    <source>
        <dbReference type="PROSITE" id="PS01124"/>
    </source>
</evidence>
<organism evidence="6 7">
    <name type="scientific">Bradyrhizobium arachidis</name>
    <dbReference type="NCBI Taxonomy" id="858423"/>
    <lineage>
        <taxon>Bacteria</taxon>
        <taxon>Pseudomonadati</taxon>
        <taxon>Pseudomonadota</taxon>
        <taxon>Alphaproteobacteria</taxon>
        <taxon>Hyphomicrobiales</taxon>
        <taxon>Nitrobacteraceae</taxon>
        <taxon>Bradyrhizobium</taxon>
    </lineage>
</organism>
<dbReference type="EMBL" id="CP030050">
    <property type="protein sequence ID" value="QOZ65482.1"/>
    <property type="molecule type" value="Genomic_DNA"/>
</dbReference>
<dbReference type="PANTHER" id="PTHR46796">
    <property type="entry name" value="HTH-TYPE TRANSCRIPTIONAL ACTIVATOR RHAS-RELATED"/>
    <property type="match status" value="1"/>
</dbReference>
<keyword evidence="2" id="KW-0238">DNA-binding</keyword>
<protein>
    <submittedName>
        <fullName evidence="6">Helix-turn-helix domain-containing protein</fullName>
    </submittedName>
</protein>
<keyword evidence="3" id="KW-0804">Transcription</keyword>
<dbReference type="AlphaFoldDB" id="A0AAE7TDX4"/>
<proteinExistence type="predicted"/>
<dbReference type="GO" id="GO:0003700">
    <property type="term" value="F:DNA-binding transcription factor activity"/>
    <property type="evidence" value="ECO:0007669"/>
    <property type="project" value="InterPro"/>
</dbReference>
<evidence type="ECO:0000256" key="3">
    <source>
        <dbReference type="ARBA" id="ARBA00023163"/>
    </source>
</evidence>
<dbReference type="SMART" id="SM00342">
    <property type="entry name" value="HTH_ARAC"/>
    <property type="match status" value="1"/>
</dbReference>
<dbReference type="InterPro" id="IPR050204">
    <property type="entry name" value="AraC_XylS_family_regulators"/>
</dbReference>
<evidence type="ECO:0000313" key="7">
    <source>
        <dbReference type="Proteomes" id="UP000594015"/>
    </source>
</evidence>
<evidence type="ECO:0000256" key="1">
    <source>
        <dbReference type="ARBA" id="ARBA00023015"/>
    </source>
</evidence>
<evidence type="ECO:0000256" key="4">
    <source>
        <dbReference type="SAM" id="MobiDB-lite"/>
    </source>
</evidence>
<dbReference type="SUPFAM" id="SSF46689">
    <property type="entry name" value="Homeodomain-like"/>
    <property type="match status" value="1"/>
</dbReference>
<dbReference type="KEGG" id="barh:WN72_02700"/>
<sequence length="340" mass="37394">MMHPNDDFLSAPELDYDGFRAAMRDDWGWFTPAHETNIFASKVRTRRVFGFAAVDLICNASRLERTELDIRRDNMEYYFVTVQDTGESTIIHNDRVVNITAGDVILLDSTRPVTFISPAQDSAQWLGLQVPRQSLASHLGFEPQGGACGPRQAQASRLLCQLALDLVGNAEPAFASTDKFMHLVVYDLLGALFAPPAPLGSRHNDKLFMRVCSIIKDRFADPDISPREVAAEAGISLRYLQKLFTARGSTCGHHICSARLDHAARLIERRALMKTGQPLSDIAYACGFRDYTHFARGFRRRFGTAPGAVGAGATGNDSAPVRAGCTPHSLRSHTHPPDGP</sequence>
<evidence type="ECO:0000313" key="6">
    <source>
        <dbReference type="EMBL" id="QOZ65482.1"/>
    </source>
</evidence>
<dbReference type="Proteomes" id="UP000594015">
    <property type="component" value="Chromosome"/>
</dbReference>
<evidence type="ECO:0000256" key="2">
    <source>
        <dbReference type="ARBA" id="ARBA00023125"/>
    </source>
</evidence>
<dbReference type="InterPro" id="IPR018060">
    <property type="entry name" value="HTH_AraC"/>
</dbReference>
<dbReference type="InterPro" id="IPR035418">
    <property type="entry name" value="AraC-bd_2"/>
</dbReference>
<dbReference type="Gene3D" id="1.10.10.60">
    <property type="entry name" value="Homeodomain-like"/>
    <property type="match status" value="1"/>
</dbReference>
<keyword evidence="1" id="KW-0805">Transcription regulation</keyword>
<feature type="region of interest" description="Disordered" evidence="4">
    <location>
        <begin position="311"/>
        <end position="340"/>
    </location>
</feature>
<dbReference type="Pfam" id="PF14525">
    <property type="entry name" value="AraC_binding_2"/>
    <property type="match status" value="1"/>
</dbReference>
<dbReference type="RefSeq" id="WP_084334857.1">
    <property type="nucleotide sequence ID" value="NZ_AXAD01000018.1"/>
</dbReference>
<gene>
    <name evidence="6" type="ORF">WN72_02700</name>
</gene>
<accession>A0AAE7TDX4</accession>
<name>A0AAE7TDX4_9BRAD</name>
<reference evidence="6 7" key="1">
    <citation type="submission" date="2018-06" db="EMBL/GenBank/DDBJ databases">
        <title>Comparative genomics of Bradyrhizobium nodulating Arachidis hypogaea.</title>
        <authorList>
            <person name="Li Y."/>
        </authorList>
    </citation>
    <scope>NUCLEOTIDE SEQUENCE [LARGE SCALE GENOMIC DNA]</scope>
    <source>
        <strain evidence="6 7">CCBAU 051107</strain>
    </source>
</reference>
<dbReference type="PANTHER" id="PTHR46796:SF6">
    <property type="entry name" value="ARAC SUBFAMILY"/>
    <property type="match status" value="1"/>
</dbReference>
<dbReference type="PROSITE" id="PS01124">
    <property type="entry name" value="HTH_ARAC_FAMILY_2"/>
    <property type="match status" value="1"/>
</dbReference>
<dbReference type="GO" id="GO:0043565">
    <property type="term" value="F:sequence-specific DNA binding"/>
    <property type="evidence" value="ECO:0007669"/>
    <property type="project" value="InterPro"/>
</dbReference>
<dbReference type="Pfam" id="PF12833">
    <property type="entry name" value="HTH_18"/>
    <property type="match status" value="1"/>
</dbReference>